<reference evidence="7" key="1">
    <citation type="journal article" date="2020" name="mSystems">
        <title>Genome- and Community-Level Interaction Insights into Carbon Utilization and Element Cycling Functions of Hydrothermarchaeota in Hydrothermal Sediment.</title>
        <authorList>
            <person name="Zhou Z."/>
            <person name="Liu Y."/>
            <person name="Xu W."/>
            <person name="Pan J."/>
            <person name="Luo Z.H."/>
            <person name="Li M."/>
        </authorList>
    </citation>
    <scope>NUCLEOTIDE SEQUENCE [LARGE SCALE GENOMIC DNA]</scope>
    <source>
        <strain evidence="9">SpSt-10</strain>
        <strain evidence="8">SpSt-62</strain>
        <strain evidence="7">SpSt-97</strain>
    </source>
</reference>
<dbReference type="GO" id="GO:0015658">
    <property type="term" value="F:branched-chain amino acid transmembrane transporter activity"/>
    <property type="evidence" value="ECO:0007669"/>
    <property type="project" value="TreeGrafter"/>
</dbReference>
<evidence type="ECO:0000256" key="2">
    <source>
        <dbReference type="ARBA" id="ARBA00022448"/>
    </source>
</evidence>
<evidence type="ECO:0000256" key="4">
    <source>
        <dbReference type="ARBA" id="ARBA00022840"/>
    </source>
</evidence>
<dbReference type="GO" id="GO:0016887">
    <property type="term" value="F:ATP hydrolysis activity"/>
    <property type="evidence" value="ECO:0007669"/>
    <property type="project" value="InterPro"/>
</dbReference>
<dbReference type="EMBL" id="DRUC01000025">
    <property type="protein sequence ID" value="HHF47897.1"/>
    <property type="molecule type" value="Genomic_DNA"/>
</dbReference>
<dbReference type="EMBL" id="DTPI01000029">
    <property type="protein sequence ID" value="HGE66403.1"/>
    <property type="molecule type" value="Genomic_DNA"/>
</dbReference>
<comment type="caution">
    <text evidence="7">The sequence shown here is derived from an EMBL/GenBank/DDBJ whole genome shotgun (WGS) entry which is preliminary data.</text>
</comment>
<proteinExistence type="inferred from homology"/>
<organism evidence="7">
    <name type="scientific">Geoglobus ahangari</name>
    <dbReference type="NCBI Taxonomy" id="113653"/>
    <lineage>
        <taxon>Archaea</taxon>
        <taxon>Methanobacteriati</taxon>
        <taxon>Methanobacteriota</taxon>
        <taxon>Archaeoglobi</taxon>
        <taxon>Archaeoglobales</taxon>
        <taxon>Archaeoglobaceae</taxon>
        <taxon>Geoglobus</taxon>
    </lineage>
</organism>
<dbReference type="PANTHER" id="PTHR43820:SF7">
    <property type="entry name" value="BRANCHED-CHAIN AMINO ACID TRANSPORT ATP-BINDING PROTEIN LIVF-RELATED"/>
    <property type="match status" value="1"/>
</dbReference>
<evidence type="ECO:0000256" key="5">
    <source>
        <dbReference type="ARBA" id="ARBA00022970"/>
    </source>
</evidence>
<dbReference type="InterPro" id="IPR052156">
    <property type="entry name" value="BCAA_Transport_ATP-bd_LivF"/>
</dbReference>
<dbReference type="PANTHER" id="PTHR43820">
    <property type="entry name" value="HIGH-AFFINITY BRANCHED-CHAIN AMINO ACID TRANSPORT ATP-BINDING PROTEIN LIVF"/>
    <property type="match status" value="1"/>
</dbReference>
<comment type="similarity">
    <text evidence="1">Belongs to the ABC transporter superfamily.</text>
</comment>
<dbReference type="GO" id="GO:0015807">
    <property type="term" value="P:L-amino acid transport"/>
    <property type="evidence" value="ECO:0007669"/>
    <property type="project" value="TreeGrafter"/>
</dbReference>
<sequence length="230" mass="26049">MKDFTNSKGGFSLLKAEGISVVRDGITILNDVNFTIDKGEIALIIGPNGSGKSTLFKAIMGLIEYRGRIVLDDEDITRKKPHERFRKGIVMAPERMRCALDLTVEENIEISGKFEDAVKIFPELKKLKNRKVEKLSGGERQMVVFSRALISNPKYLLLDEPFQGVSDEICNRMVEEINKRRKSTGITIISHDKIEEIAEISNKIYLMVAGKIRKEFSGDEVKKLEKYIVI</sequence>
<evidence type="ECO:0000313" key="7">
    <source>
        <dbReference type="EMBL" id="HGE66403.1"/>
    </source>
</evidence>
<dbReference type="SUPFAM" id="SSF52540">
    <property type="entry name" value="P-loop containing nucleoside triphosphate hydrolases"/>
    <property type="match status" value="1"/>
</dbReference>
<evidence type="ECO:0000313" key="8">
    <source>
        <dbReference type="EMBL" id="HGU59331.1"/>
    </source>
</evidence>
<keyword evidence="2" id="KW-0813">Transport</keyword>
<evidence type="ECO:0000313" key="9">
    <source>
        <dbReference type="EMBL" id="HHF47897.1"/>
    </source>
</evidence>
<dbReference type="InterPro" id="IPR003439">
    <property type="entry name" value="ABC_transporter-like_ATP-bd"/>
</dbReference>
<feature type="domain" description="ABC transporter" evidence="6">
    <location>
        <begin position="14"/>
        <end position="230"/>
    </location>
</feature>
<dbReference type="InterPro" id="IPR003593">
    <property type="entry name" value="AAA+_ATPase"/>
</dbReference>
<evidence type="ECO:0000256" key="1">
    <source>
        <dbReference type="ARBA" id="ARBA00005417"/>
    </source>
</evidence>
<dbReference type="InterPro" id="IPR017871">
    <property type="entry name" value="ABC_transporter-like_CS"/>
</dbReference>
<dbReference type="PROSITE" id="PS00211">
    <property type="entry name" value="ABC_TRANSPORTER_1"/>
    <property type="match status" value="1"/>
</dbReference>
<dbReference type="AlphaFoldDB" id="A0A7C3YMF6"/>
<dbReference type="EMBL" id="DTAK01000024">
    <property type="protein sequence ID" value="HGU59331.1"/>
    <property type="molecule type" value="Genomic_DNA"/>
</dbReference>
<accession>A0A7C3YMF6</accession>
<dbReference type="InterPro" id="IPR027417">
    <property type="entry name" value="P-loop_NTPase"/>
</dbReference>
<protein>
    <submittedName>
        <fullName evidence="7">ATP-binding cassette domain-containing protein</fullName>
    </submittedName>
</protein>
<keyword evidence="5" id="KW-0029">Amino-acid transport</keyword>
<dbReference type="Pfam" id="PF00005">
    <property type="entry name" value="ABC_tran"/>
    <property type="match status" value="1"/>
</dbReference>
<dbReference type="PROSITE" id="PS50893">
    <property type="entry name" value="ABC_TRANSPORTER_2"/>
    <property type="match status" value="1"/>
</dbReference>
<keyword evidence="3" id="KW-0547">Nucleotide-binding</keyword>
<evidence type="ECO:0000256" key="3">
    <source>
        <dbReference type="ARBA" id="ARBA00022741"/>
    </source>
</evidence>
<evidence type="ECO:0000259" key="6">
    <source>
        <dbReference type="PROSITE" id="PS50893"/>
    </source>
</evidence>
<dbReference type="Gene3D" id="3.40.50.300">
    <property type="entry name" value="P-loop containing nucleotide triphosphate hydrolases"/>
    <property type="match status" value="1"/>
</dbReference>
<name>A0A7C3YMF6_9EURY</name>
<dbReference type="GO" id="GO:0005524">
    <property type="term" value="F:ATP binding"/>
    <property type="evidence" value="ECO:0007669"/>
    <property type="project" value="UniProtKB-KW"/>
</dbReference>
<keyword evidence="4 7" id="KW-0067">ATP-binding</keyword>
<gene>
    <name evidence="9" type="ORF">ENL48_01440</name>
    <name evidence="8" type="ORF">ENT89_03990</name>
    <name evidence="7" type="ORF">ENX77_04700</name>
</gene>
<dbReference type="SMART" id="SM00382">
    <property type="entry name" value="AAA"/>
    <property type="match status" value="1"/>
</dbReference>